<gene>
    <name evidence="4" type="ORF">F0238_26565</name>
</gene>
<evidence type="ECO:0000313" key="4">
    <source>
        <dbReference type="EMBL" id="NOJ26264.1"/>
    </source>
</evidence>
<dbReference type="AlphaFoldDB" id="A0AAP6ZX67"/>
<name>A0AAP6ZX67_9VIBR</name>
<dbReference type="InterPro" id="IPR001633">
    <property type="entry name" value="EAL_dom"/>
</dbReference>
<proteinExistence type="predicted"/>
<dbReference type="Gene3D" id="3.40.50.2300">
    <property type="match status" value="1"/>
</dbReference>
<feature type="domain" description="EAL" evidence="3">
    <location>
        <begin position="138"/>
        <end position="392"/>
    </location>
</feature>
<dbReference type="Gene3D" id="3.20.20.450">
    <property type="entry name" value="EAL domain"/>
    <property type="match status" value="1"/>
</dbReference>
<dbReference type="PROSITE" id="PS50883">
    <property type="entry name" value="EAL"/>
    <property type="match status" value="1"/>
</dbReference>
<dbReference type="EMBL" id="VTXP01000031">
    <property type="protein sequence ID" value="NOJ26264.1"/>
    <property type="molecule type" value="Genomic_DNA"/>
</dbReference>
<dbReference type="InterPro" id="IPR050706">
    <property type="entry name" value="Cyclic-di-GMP_PDE-like"/>
</dbReference>
<dbReference type="Proteomes" id="UP000576645">
    <property type="component" value="Unassembled WGS sequence"/>
</dbReference>
<dbReference type="PROSITE" id="PS50110">
    <property type="entry name" value="RESPONSE_REGULATORY"/>
    <property type="match status" value="1"/>
</dbReference>
<keyword evidence="1" id="KW-0597">Phosphoprotein</keyword>
<dbReference type="Pfam" id="PF00563">
    <property type="entry name" value="EAL"/>
    <property type="match status" value="1"/>
</dbReference>
<dbReference type="SUPFAM" id="SSF52172">
    <property type="entry name" value="CheY-like"/>
    <property type="match status" value="1"/>
</dbReference>
<sequence>MEYSAILVVDDQPVVRHTLMLCLNNLGIKTVVQAENGKVAKDAFANHSFDAIFCDLDMPVEDGFEVLRHLGEKAYTGAVVIISSQEQEVLASTSNLARLYDLNIIGCVEKPITFPTVQALFETISQLSVRVHDQKHVPLLTEMELRELISQDRLVAYYQPQLSLPSKTIKGMEILARLFDLQGGLIPPDRFIPTAEHSTELILELTKRVIECALKDISSHFDQLSSLTFAFNISGKVLEDEGFPKWLSSIADRYKVPHNQIVCELTETAISRDQTTIDAQMLRLRIMRFKLSIDDFGTGYSSIAKLHTIPFDELKIDKSFVFDSLSNTKSAAIVEQSIRMAKAMNIEVVAEGVESKEVEAFLIRHGCGTGQGYLYAKPNPFKTTLEFIQKNNGEKEKKL</sequence>
<comment type="caution">
    <text evidence="4">The sequence shown here is derived from an EMBL/GenBank/DDBJ whole genome shotgun (WGS) entry which is preliminary data.</text>
</comment>
<dbReference type="SUPFAM" id="SSF141868">
    <property type="entry name" value="EAL domain-like"/>
    <property type="match status" value="1"/>
</dbReference>
<organism evidence="4 5">
    <name type="scientific">Vibrio coralliilyticus</name>
    <dbReference type="NCBI Taxonomy" id="190893"/>
    <lineage>
        <taxon>Bacteria</taxon>
        <taxon>Pseudomonadati</taxon>
        <taxon>Pseudomonadota</taxon>
        <taxon>Gammaproteobacteria</taxon>
        <taxon>Vibrionales</taxon>
        <taxon>Vibrionaceae</taxon>
        <taxon>Vibrio</taxon>
    </lineage>
</organism>
<evidence type="ECO:0000259" key="3">
    <source>
        <dbReference type="PROSITE" id="PS50883"/>
    </source>
</evidence>
<dbReference type="InterPro" id="IPR035919">
    <property type="entry name" value="EAL_sf"/>
</dbReference>
<feature type="domain" description="Response regulatory" evidence="2">
    <location>
        <begin position="5"/>
        <end position="125"/>
    </location>
</feature>
<dbReference type="SMART" id="SM00448">
    <property type="entry name" value="REC"/>
    <property type="match status" value="1"/>
</dbReference>
<accession>A0AAP6ZX67</accession>
<evidence type="ECO:0000259" key="2">
    <source>
        <dbReference type="PROSITE" id="PS50110"/>
    </source>
</evidence>
<dbReference type="GO" id="GO:0000160">
    <property type="term" value="P:phosphorelay signal transduction system"/>
    <property type="evidence" value="ECO:0007669"/>
    <property type="project" value="InterPro"/>
</dbReference>
<dbReference type="InterPro" id="IPR001789">
    <property type="entry name" value="Sig_transdc_resp-reg_receiver"/>
</dbReference>
<protein>
    <submittedName>
        <fullName evidence="4">EAL domain-containing response regulator</fullName>
    </submittedName>
</protein>
<dbReference type="PANTHER" id="PTHR33121">
    <property type="entry name" value="CYCLIC DI-GMP PHOSPHODIESTERASE PDEF"/>
    <property type="match status" value="1"/>
</dbReference>
<dbReference type="InterPro" id="IPR011006">
    <property type="entry name" value="CheY-like_superfamily"/>
</dbReference>
<dbReference type="SMART" id="SM00052">
    <property type="entry name" value="EAL"/>
    <property type="match status" value="1"/>
</dbReference>
<evidence type="ECO:0000256" key="1">
    <source>
        <dbReference type="PROSITE-ProRule" id="PRU00169"/>
    </source>
</evidence>
<feature type="modified residue" description="4-aspartylphosphate" evidence="1">
    <location>
        <position position="55"/>
    </location>
</feature>
<evidence type="ECO:0000313" key="5">
    <source>
        <dbReference type="Proteomes" id="UP000576645"/>
    </source>
</evidence>
<dbReference type="PANTHER" id="PTHR33121:SF70">
    <property type="entry name" value="SIGNALING PROTEIN YKOW"/>
    <property type="match status" value="1"/>
</dbReference>
<dbReference type="CDD" id="cd01948">
    <property type="entry name" value="EAL"/>
    <property type="match status" value="1"/>
</dbReference>
<dbReference type="GO" id="GO:0071111">
    <property type="term" value="F:cyclic-guanylate-specific phosphodiesterase activity"/>
    <property type="evidence" value="ECO:0007669"/>
    <property type="project" value="InterPro"/>
</dbReference>
<dbReference type="Pfam" id="PF00072">
    <property type="entry name" value="Response_reg"/>
    <property type="match status" value="1"/>
</dbReference>
<reference evidence="4 5" key="1">
    <citation type="submission" date="2019-09" db="EMBL/GenBank/DDBJ databases">
        <title>Draft genome sequencing and comparative genomics of hatchery-associated Vibrios.</title>
        <authorList>
            <person name="Kehlet-Delgado H."/>
            <person name="Mueller R.S."/>
        </authorList>
    </citation>
    <scope>NUCLEOTIDE SEQUENCE [LARGE SCALE GENOMIC DNA]</scope>
    <source>
        <strain evidence="4 5">09-121-3</strain>
    </source>
</reference>